<accession>A0ACB5RIF3</accession>
<organism evidence="1 2">
    <name type="scientific">Inconstantimicrobium mannanitabidum</name>
    <dbReference type="NCBI Taxonomy" id="1604901"/>
    <lineage>
        <taxon>Bacteria</taxon>
        <taxon>Bacillati</taxon>
        <taxon>Bacillota</taxon>
        <taxon>Clostridia</taxon>
        <taxon>Eubacteriales</taxon>
        <taxon>Clostridiaceae</taxon>
        <taxon>Inconstantimicrobium</taxon>
    </lineage>
</organism>
<sequence length="653" mass="75628">MDIKSISKKKHLLTKINLIDFVLIIIIALTISKNLNQIRGLVFDLSPMLNVKTQFEVYKEITFSPIEELKQKERNFNCSSFPNSFKRGETKIKSILDDIGSMQKEESKLKLIKGLQESYGEMPGLLIFDKTNNIIFTNEGNVLSDIIRNYFPISESENQKNIESNRQSIKETESTDGMNNENSQKSSKNNQYMDKDLLLSYSRQIDKNKMDKILTNLTGVGDNFVDQNLSVKTSNSDYYIIMFRQKNYENHNLEGRKQVILRETKSIVFLGIVLLIILIKIIYNSVRYKFKGVIDQIRQDYVVSIIRNAVTKYRALCKYSRKYKYILSINLLLIILDVFYIYLAFIVDSGQVFLSGVVVMIALVVFFVGKLIGLNIETAIDDIEQGHFDRLKRRSGFGYKGIYLKLANINEGYDKALNESLKNERLKTELITNVSHDLKTPLTSIINYVDILKRPEITEEERKEYLEILDKKTNRLKNLIFDLFEVSKLSSGKIELNKSEIDIIELLNQCLGECSTLYKDKDLEIRFNSKISKLFMNVDGEKMARVFENVIVNAYKYSLEKTRIYVDVEEHDKCWLISFKNISCYEMNFSSEDIFERFARGDKARSSKIEGSGLGMSIVKSIVELHGGKMKVEIDGDMFKVYIYLNKEQQIND</sequence>
<keyword evidence="1" id="KW-0808">Transferase</keyword>
<comment type="caution">
    <text evidence="1">The sequence shown here is derived from an EMBL/GenBank/DDBJ whole genome shotgun (WGS) entry which is preliminary data.</text>
</comment>
<reference evidence="1" key="1">
    <citation type="journal article" date="2025" name="Int. J. Syst. Evol. Microbiol.">
        <title>Inconstantimicrobium mannanitabidum sp. nov., a novel member of the family Clostridiaceae isolated from anoxic soil under the treatment of reductive soil disinfestation.</title>
        <authorList>
            <person name="Ueki A."/>
            <person name="Tonouchi A."/>
            <person name="Honma S."/>
            <person name="Kaku N."/>
            <person name="Ueki K."/>
        </authorList>
    </citation>
    <scope>NUCLEOTIDE SEQUENCE</scope>
    <source>
        <strain evidence="1">TW13</strain>
    </source>
</reference>
<dbReference type="EMBL" id="BROD01000001">
    <property type="protein sequence ID" value="GKX68869.1"/>
    <property type="molecule type" value="Genomic_DNA"/>
</dbReference>
<protein>
    <submittedName>
        <fullName evidence="1">Sensor histidine kinase</fullName>
    </submittedName>
</protein>
<evidence type="ECO:0000313" key="2">
    <source>
        <dbReference type="Proteomes" id="UP001058074"/>
    </source>
</evidence>
<name>A0ACB5RIF3_9CLOT</name>
<gene>
    <name evidence="1" type="ORF">rsdtw13_41270</name>
</gene>
<dbReference type="Proteomes" id="UP001058074">
    <property type="component" value="Unassembled WGS sequence"/>
</dbReference>
<evidence type="ECO:0000313" key="1">
    <source>
        <dbReference type="EMBL" id="GKX68869.1"/>
    </source>
</evidence>
<proteinExistence type="predicted"/>
<keyword evidence="2" id="KW-1185">Reference proteome</keyword>
<keyword evidence="1" id="KW-0418">Kinase</keyword>